<dbReference type="InterPro" id="IPR013761">
    <property type="entry name" value="SAM/pointed_sf"/>
</dbReference>
<dbReference type="Pfam" id="PF12796">
    <property type="entry name" value="Ank_2"/>
    <property type="match status" value="2"/>
</dbReference>
<dbReference type="InterPro" id="IPR002110">
    <property type="entry name" value="Ankyrin_rpt"/>
</dbReference>
<dbReference type="AlphaFoldDB" id="A0A8C5MFF1"/>
<reference evidence="4" key="2">
    <citation type="submission" date="2025-09" db="UniProtKB">
        <authorList>
            <consortium name="Ensembl"/>
        </authorList>
    </citation>
    <scope>IDENTIFICATION</scope>
</reference>
<dbReference type="PANTHER" id="PTHR24157:SF3">
    <property type="entry name" value="ANKYRIN REPEAT, SAM AND BASIC LEUCINE ZIPPER DOMAIN-CONTAINING PROTEIN 1"/>
    <property type="match status" value="1"/>
</dbReference>
<dbReference type="SMART" id="SM00454">
    <property type="entry name" value="SAM"/>
    <property type="match status" value="1"/>
</dbReference>
<dbReference type="Gene3D" id="1.25.40.20">
    <property type="entry name" value="Ankyrin repeat-containing domain"/>
    <property type="match status" value="1"/>
</dbReference>
<accession>A0A8C5MFF1</accession>
<dbReference type="Proteomes" id="UP000694569">
    <property type="component" value="Unplaced"/>
</dbReference>
<protein>
    <submittedName>
        <fullName evidence="4">Ankyrin repeat, SAM and basic leucine zipper domain containing 1</fullName>
    </submittedName>
</protein>
<keyword evidence="5" id="KW-1185">Reference proteome</keyword>
<dbReference type="InterPro" id="IPR001660">
    <property type="entry name" value="SAM"/>
</dbReference>
<dbReference type="GeneTree" id="ENSGT00880000138051"/>
<feature type="region of interest" description="Disordered" evidence="2">
    <location>
        <begin position="1"/>
        <end position="22"/>
    </location>
</feature>
<evidence type="ECO:0000313" key="4">
    <source>
        <dbReference type="Ensembl" id="ENSLLEP00000013527.1"/>
    </source>
</evidence>
<evidence type="ECO:0000259" key="3">
    <source>
        <dbReference type="PROSITE" id="PS50105"/>
    </source>
</evidence>
<evidence type="ECO:0000313" key="5">
    <source>
        <dbReference type="Proteomes" id="UP000694569"/>
    </source>
</evidence>
<name>A0A8C5MFF1_9ANUR</name>
<dbReference type="Ensembl" id="ENSLLET00000014052.1">
    <property type="protein sequence ID" value="ENSLLEP00000013527.1"/>
    <property type="gene ID" value="ENSLLEG00000008226.1"/>
</dbReference>
<dbReference type="PROSITE" id="PS50297">
    <property type="entry name" value="ANK_REP_REGION"/>
    <property type="match status" value="3"/>
</dbReference>
<feature type="repeat" description="ANK" evidence="1">
    <location>
        <begin position="145"/>
        <end position="177"/>
    </location>
</feature>
<dbReference type="SMART" id="SM00248">
    <property type="entry name" value="ANK"/>
    <property type="match status" value="6"/>
</dbReference>
<dbReference type="SUPFAM" id="SSF47769">
    <property type="entry name" value="SAM/Pointed domain"/>
    <property type="match status" value="1"/>
</dbReference>
<feature type="domain" description="SAM" evidence="3">
    <location>
        <begin position="269"/>
        <end position="332"/>
    </location>
</feature>
<keyword evidence="1" id="KW-0040">ANK repeat</keyword>
<dbReference type="PROSITE" id="PS50105">
    <property type="entry name" value="SAM_DOMAIN"/>
    <property type="match status" value="1"/>
</dbReference>
<dbReference type="GO" id="GO:0071546">
    <property type="term" value="C:pi-body"/>
    <property type="evidence" value="ECO:0007669"/>
    <property type="project" value="TreeGrafter"/>
</dbReference>
<reference evidence="4" key="1">
    <citation type="submission" date="2025-08" db="UniProtKB">
        <authorList>
            <consortium name="Ensembl"/>
        </authorList>
    </citation>
    <scope>IDENTIFICATION</scope>
</reference>
<dbReference type="Pfam" id="PF07647">
    <property type="entry name" value="SAM_2"/>
    <property type="match status" value="1"/>
</dbReference>
<dbReference type="InterPro" id="IPR036770">
    <property type="entry name" value="Ankyrin_rpt-contain_sf"/>
</dbReference>
<dbReference type="PROSITE" id="PS50088">
    <property type="entry name" value="ANK_REPEAT"/>
    <property type="match status" value="3"/>
</dbReference>
<feature type="repeat" description="ANK" evidence="1">
    <location>
        <begin position="178"/>
        <end position="210"/>
    </location>
</feature>
<dbReference type="FunFam" id="1.25.40.20:FF:000663">
    <property type="entry name" value="Ankyrin repeat, SAM and basic leucine zipper domain-containing 1"/>
    <property type="match status" value="1"/>
</dbReference>
<organism evidence="4 5">
    <name type="scientific">Leptobrachium leishanense</name>
    <name type="common">Leishan spiny toad</name>
    <dbReference type="NCBI Taxonomy" id="445787"/>
    <lineage>
        <taxon>Eukaryota</taxon>
        <taxon>Metazoa</taxon>
        <taxon>Chordata</taxon>
        <taxon>Craniata</taxon>
        <taxon>Vertebrata</taxon>
        <taxon>Euteleostomi</taxon>
        <taxon>Amphibia</taxon>
        <taxon>Batrachia</taxon>
        <taxon>Anura</taxon>
        <taxon>Pelobatoidea</taxon>
        <taxon>Megophryidae</taxon>
        <taxon>Leptobrachium</taxon>
    </lineage>
</organism>
<dbReference type="OrthoDB" id="439236at2759"/>
<sequence length="484" mass="53362">MASSLYHAIPGGGESSDSDDGWDMGGYKDVIQKLEKVTITDSNENTLKKALTDGNVEQVKELLDSGLSVESCFRFGWTPLMYAASVANLEMVRLLLDRGANASFDRDHFTVLMSACTARAPEEKIIKCVELLLSRNADPNVACRKQMTSVMFAAKEGHCQVVALLAAHGATINAQDENGYTALTWAAHDGHKSMVLKLLDLGADKNLATKSGNAPVDIAKIYNHLEIFSILSLSANINHGKENLSKEAAIYRYLKTQSETTANNTNGYLACSDLDLFLHGMDLGHLSEIFTENDISLRQLLTLEEEELKKAGVVDPSDCQKIIAAAQEVQVEETKFEESPTNLSVENSSDELLAFILKLNRQCSFLAQTVESVHSQIPFNPQKIVLEWDSTQNMTAVCRDLVSSVADLDKEVRRLQTRLHQFQEGHKNTCNRVPPLEEQPGQSCFRRAAAAVLVLGLVFSVLKITVKRNVFSIPVLALWKTPMC</sequence>
<dbReference type="SUPFAM" id="SSF48403">
    <property type="entry name" value="Ankyrin repeat"/>
    <property type="match status" value="1"/>
</dbReference>
<evidence type="ECO:0000256" key="2">
    <source>
        <dbReference type="SAM" id="MobiDB-lite"/>
    </source>
</evidence>
<dbReference type="PANTHER" id="PTHR24157">
    <property type="entry name" value="ANKYRIN REPEAT, SAM AND BASIC LEUCINE ZIPPER DOMAIN-CONTAINING PROTEIN 1"/>
    <property type="match status" value="1"/>
</dbReference>
<feature type="repeat" description="ANK" evidence="1">
    <location>
        <begin position="75"/>
        <end position="107"/>
    </location>
</feature>
<evidence type="ECO:0000256" key="1">
    <source>
        <dbReference type="PROSITE-ProRule" id="PRU00023"/>
    </source>
</evidence>
<proteinExistence type="predicted"/>
<gene>
    <name evidence="4" type="primary">ASZ1</name>
</gene>
<dbReference type="Gene3D" id="1.10.150.50">
    <property type="entry name" value="Transcription Factor, Ets-1"/>
    <property type="match status" value="1"/>
</dbReference>